<sequence length="325" mass="34687">MYTVRGGAFLVTFASPTAAVLCALEVQALRERDGAHEARPVRFALRQVVSTGEVWLEPDDVCGAPVDLAGRLQEALGDSGVFLTESTWLVMDKARLPAECVGSVDGEALPEGVRVFRARALMPGEGASRGGAGWSGEARRRVAQVTLVLRGLMRRGRDVTWKQAGRGGLVLGLLAAPLGAVLGWLWPSRAEVALDALAELPEAERATKAREVEALLAREDDVGVRAFLQGRLREVLGEPRVAVEDYRASAEAGHREAVTRLVELLGHVECPVRAAAARTLGGLSVEEAREPLRKLAERGPDGGSDRCGSRRAAAQALTKLEGTPR</sequence>
<dbReference type="InterPro" id="IPR029787">
    <property type="entry name" value="Nucleotide_cyclase"/>
</dbReference>
<evidence type="ECO:0000256" key="1">
    <source>
        <dbReference type="SAM" id="MobiDB-lite"/>
    </source>
</evidence>
<dbReference type="SUPFAM" id="SSF48371">
    <property type="entry name" value="ARM repeat"/>
    <property type="match status" value="1"/>
</dbReference>
<accession>A0ABX7NXZ0</accession>
<protein>
    <recommendedName>
        <fullName evidence="5">HEAT repeat domain-containing protein</fullName>
    </recommendedName>
</protein>
<keyword evidence="2" id="KW-0472">Membrane</keyword>
<reference evidence="3 4" key="1">
    <citation type="submission" date="2021-02" db="EMBL/GenBank/DDBJ databases">
        <title>De Novo genome assembly of isolated myxobacteria.</title>
        <authorList>
            <person name="Stevens D.C."/>
        </authorList>
    </citation>
    <scope>NUCLEOTIDE SEQUENCE [LARGE SCALE GENOMIC DNA]</scope>
    <source>
        <strain evidence="4">SCPEA02</strain>
    </source>
</reference>
<keyword evidence="4" id="KW-1185">Reference proteome</keyword>
<dbReference type="Gene3D" id="3.30.70.1230">
    <property type="entry name" value="Nucleotide cyclase"/>
    <property type="match status" value="1"/>
</dbReference>
<evidence type="ECO:0000256" key="2">
    <source>
        <dbReference type="SAM" id="Phobius"/>
    </source>
</evidence>
<feature type="compositionally biased region" description="Basic and acidic residues" evidence="1">
    <location>
        <begin position="294"/>
        <end position="308"/>
    </location>
</feature>
<organism evidence="3 4">
    <name type="scientific">Pyxidicoccus parkwayensis</name>
    <dbReference type="NCBI Taxonomy" id="2813578"/>
    <lineage>
        <taxon>Bacteria</taxon>
        <taxon>Pseudomonadati</taxon>
        <taxon>Myxococcota</taxon>
        <taxon>Myxococcia</taxon>
        <taxon>Myxococcales</taxon>
        <taxon>Cystobacterineae</taxon>
        <taxon>Myxococcaceae</taxon>
        <taxon>Pyxidicoccus</taxon>
    </lineage>
</organism>
<dbReference type="RefSeq" id="WP_206724891.1">
    <property type="nucleotide sequence ID" value="NZ_CP071090.1"/>
</dbReference>
<feature type="transmembrane region" description="Helical" evidence="2">
    <location>
        <begin position="164"/>
        <end position="186"/>
    </location>
</feature>
<dbReference type="EMBL" id="CP071090">
    <property type="protein sequence ID" value="QSQ23316.1"/>
    <property type="molecule type" value="Genomic_DNA"/>
</dbReference>
<dbReference type="Pfam" id="PF03130">
    <property type="entry name" value="HEAT_PBS"/>
    <property type="match status" value="1"/>
</dbReference>
<evidence type="ECO:0000313" key="4">
    <source>
        <dbReference type="Proteomes" id="UP000662747"/>
    </source>
</evidence>
<keyword evidence="2" id="KW-1133">Transmembrane helix</keyword>
<name>A0ABX7NXZ0_9BACT</name>
<dbReference type="InterPro" id="IPR016024">
    <property type="entry name" value="ARM-type_fold"/>
</dbReference>
<dbReference type="Gene3D" id="1.25.10.10">
    <property type="entry name" value="Leucine-rich Repeat Variant"/>
    <property type="match status" value="1"/>
</dbReference>
<proteinExistence type="predicted"/>
<evidence type="ECO:0008006" key="5">
    <source>
        <dbReference type="Google" id="ProtNLM"/>
    </source>
</evidence>
<evidence type="ECO:0000313" key="3">
    <source>
        <dbReference type="EMBL" id="QSQ23316.1"/>
    </source>
</evidence>
<gene>
    <name evidence="3" type="ORF">JY651_51005</name>
</gene>
<dbReference type="InterPro" id="IPR004155">
    <property type="entry name" value="PBS_lyase_HEAT"/>
</dbReference>
<dbReference type="SUPFAM" id="SSF55073">
    <property type="entry name" value="Nucleotide cyclase"/>
    <property type="match status" value="1"/>
</dbReference>
<feature type="region of interest" description="Disordered" evidence="1">
    <location>
        <begin position="294"/>
        <end position="325"/>
    </location>
</feature>
<keyword evidence="2" id="KW-0812">Transmembrane</keyword>
<dbReference type="InterPro" id="IPR011989">
    <property type="entry name" value="ARM-like"/>
</dbReference>
<dbReference type="Proteomes" id="UP000662747">
    <property type="component" value="Chromosome"/>
</dbReference>